<reference evidence="2 3" key="2">
    <citation type="journal article" date="2008" name="Bioinformatics">
        <title>Assembly reconciliation.</title>
        <authorList>
            <person name="Zimin A.V."/>
            <person name="Smith D.R."/>
            <person name="Sutton G."/>
            <person name="Yorke J.A."/>
        </authorList>
    </citation>
    <scope>NUCLEOTIDE SEQUENCE [LARGE SCALE GENOMIC DNA]</scope>
    <source>
        <strain evidence="2 3">TSC#14021-0224.01</strain>
    </source>
</reference>
<reference evidence="2 3" key="1">
    <citation type="journal article" date="2007" name="Nature">
        <title>Evolution of genes and genomes on the Drosophila phylogeny.</title>
        <authorList>
            <consortium name="Drosophila 12 Genomes Consortium"/>
            <person name="Clark A.G."/>
            <person name="Eisen M.B."/>
            <person name="Smith D.R."/>
            <person name="Bergman C.M."/>
            <person name="Oliver B."/>
            <person name="Markow T.A."/>
            <person name="Kaufman T.C."/>
            <person name="Kellis M."/>
            <person name="Gelbart W."/>
            <person name="Iyer V.N."/>
            <person name="Pollard D.A."/>
            <person name="Sackton T.B."/>
            <person name="Larracuente A.M."/>
            <person name="Singh N.D."/>
            <person name="Abad J.P."/>
            <person name="Abt D.N."/>
            <person name="Adryan B."/>
            <person name="Aguade M."/>
            <person name="Akashi H."/>
            <person name="Anderson W.W."/>
            <person name="Aquadro C.F."/>
            <person name="Ardell D.H."/>
            <person name="Arguello R."/>
            <person name="Artieri C.G."/>
            <person name="Barbash D.A."/>
            <person name="Barker D."/>
            <person name="Barsanti P."/>
            <person name="Batterham P."/>
            <person name="Batzoglou S."/>
            <person name="Begun D."/>
            <person name="Bhutkar A."/>
            <person name="Blanco E."/>
            <person name="Bosak S.A."/>
            <person name="Bradley R.K."/>
            <person name="Brand A.D."/>
            <person name="Brent M.R."/>
            <person name="Brooks A.N."/>
            <person name="Brown R.H."/>
            <person name="Butlin R.K."/>
            <person name="Caggese C."/>
            <person name="Calvi B.R."/>
            <person name="Bernardo de Carvalho A."/>
            <person name="Caspi A."/>
            <person name="Castrezana S."/>
            <person name="Celniker S.E."/>
            <person name="Chang J.L."/>
            <person name="Chapple C."/>
            <person name="Chatterji S."/>
            <person name="Chinwalla A."/>
            <person name="Civetta A."/>
            <person name="Clifton S.W."/>
            <person name="Comeron J.M."/>
            <person name="Costello J.C."/>
            <person name="Coyne J.A."/>
            <person name="Daub J."/>
            <person name="David R.G."/>
            <person name="Delcher A.L."/>
            <person name="Delehaunty K."/>
            <person name="Do C.B."/>
            <person name="Ebling H."/>
            <person name="Edwards K."/>
            <person name="Eickbush T."/>
            <person name="Evans J.D."/>
            <person name="Filipski A."/>
            <person name="Findeiss S."/>
            <person name="Freyhult E."/>
            <person name="Fulton L."/>
            <person name="Fulton R."/>
            <person name="Garcia A.C."/>
            <person name="Gardiner A."/>
            <person name="Garfield D.A."/>
            <person name="Garvin B.E."/>
            <person name="Gibson G."/>
            <person name="Gilbert D."/>
            <person name="Gnerre S."/>
            <person name="Godfrey J."/>
            <person name="Good R."/>
            <person name="Gotea V."/>
            <person name="Gravely B."/>
            <person name="Greenberg A.J."/>
            <person name="Griffiths-Jones S."/>
            <person name="Gross S."/>
            <person name="Guigo R."/>
            <person name="Gustafson E.A."/>
            <person name="Haerty W."/>
            <person name="Hahn M.W."/>
            <person name="Halligan D.L."/>
            <person name="Halpern A.L."/>
            <person name="Halter G.M."/>
            <person name="Han M.V."/>
            <person name="Heger A."/>
            <person name="Hillier L."/>
            <person name="Hinrichs A.S."/>
            <person name="Holmes I."/>
            <person name="Hoskins R.A."/>
            <person name="Hubisz M.J."/>
            <person name="Hultmark D."/>
            <person name="Huntley M.A."/>
            <person name="Jaffe D.B."/>
            <person name="Jagadeeshan S."/>
            <person name="Jeck W.R."/>
            <person name="Johnson J."/>
            <person name="Jones C.D."/>
            <person name="Jordan W.C."/>
            <person name="Karpen G.H."/>
            <person name="Kataoka E."/>
            <person name="Keightley P.D."/>
            <person name="Kheradpour P."/>
            <person name="Kirkness E.F."/>
            <person name="Koerich L.B."/>
            <person name="Kristiansen K."/>
            <person name="Kudrna D."/>
            <person name="Kulathinal R.J."/>
            <person name="Kumar S."/>
            <person name="Kwok R."/>
            <person name="Lander E."/>
            <person name="Langley C.H."/>
            <person name="Lapoint R."/>
            <person name="Lazzaro B.P."/>
            <person name="Lee S.J."/>
            <person name="Levesque L."/>
            <person name="Li R."/>
            <person name="Lin C.F."/>
            <person name="Lin M.F."/>
            <person name="Lindblad-Toh K."/>
            <person name="Llopart A."/>
            <person name="Long M."/>
            <person name="Low L."/>
            <person name="Lozovsky E."/>
            <person name="Lu J."/>
            <person name="Luo M."/>
            <person name="Machado C.A."/>
            <person name="Makalowski W."/>
            <person name="Marzo M."/>
            <person name="Matsuda M."/>
            <person name="Matzkin L."/>
            <person name="McAllister B."/>
            <person name="McBride C.S."/>
            <person name="McKernan B."/>
            <person name="McKernan K."/>
            <person name="Mendez-Lago M."/>
            <person name="Minx P."/>
            <person name="Mollenhauer M.U."/>
            <person name="Montooth K."/>
            <person name="Mount S.M."/>
            <person name="Mu X."/>
            <person name="Myers E."/>
            <person name="Negre B."/>
            <person name="Newfeld S."/>
            <person name="Nielsen R."/>
            <person name="Noor M.A."/>
            <person name="O'Grady P."/>
            <person name="Pachter L."/>
            <person name="Papaceit M."/>
            <person name="Parisi M.J."/>
            <person name="Parisi M."/>
            <person name="Parts L."/>
            <person name="Pedersen J.S."/>
            <person name="Pesole G."/>
            <person name="Phillippy A.M."/>
            <person name="Ponting C.P."/>
            <person name="Pop M."/>
            <person name="Porcelli D."/>
            <person name="Powell J.R."/>
            <person name="Prohaska S."/>
            <person name="Pruitt K."/>
            <person name="Puig M."/>
            <person name="Quesneville H."/>
            <person name="Ram K.R."/>
            <person name="Rand D."/>
            <person name="Rasmussen M.D."/>
            <person name="Reed L.K."/>
            <person name="Reenan R."/>
            <person name="Reily A."/>
            <person name="Remington K.A."/>
            <person name="Rieger T.T."/>
            <person name="Ritchie M.G."/>
            <person name="Robin C."/>
            <person name="Rogers Y.H."/>
            <person name="Rohde C."/>
            <person name="Rozas J."/>
            <person name="Rubenfield M.J."/>
            <person name="Ruiz A."/>
            <person name="Russo S."/>
            <person name="Salzberg S.L."/>
            <person name="Sanchez-Gracia A."/>
            <person name="Saranga D.J."/>
            <person name="Sato H."/>
            <person name="Schaeffer S.W."/>
            <person name="Schatz M.C."/>
            <person name="Schlenke T."/>
            <person name="Schwartz R."/>
            <person name="Segarra C."/>
            <person name="Singh R.S."/>
            <person name="Sirot L."/>
            <person name="Sirota M."/>
            <person name="Sisneros N.B."/>
            <person name="Smith C.D."/>
            <person name="Smith T.F."/>
            <person name="Spieth J."/>
            <person name="Stage D.E."/>
            <person name="Stark A."/>
            <person name="Stephan W."/>
            <person name="Strausberg R.L."/>
            <person name="Strempel S."/>
            <person name="Sturgill D."/>
            <person name="Sutton G."/>
            <person name="Sutton G.G."/>
            <person name="Tao W."/>
            <person name="Teichmann S."/>
            <person name="Tobari Y.N."/>
            <person name="Tomimura Y."/>
            <person name="Tsolas J.M."/>
            <person name="Valente V.L."/>
            <person name="Venter E."/>
            <person name="Venter J.C."/>
            <person name="Vicario S."/>
            <person name="Vieira F.G."/>
            <person name="Vilella A.J."/>
            <person name="Villasante A."/>
            <person name="Walenz B."/>
            <person name="Wang J."/>
            <person name="Wasserman M."/>
            <person name="Watts T."/>
            <person name="Wilson D."/>
            <person name="Wilson R.K."/>
            <person name="Wing R.A."/>
            <person name="Wolfner M.F."/>
            <person name="Wong A."/>
            <person name="Wong G.K."/>
            <person name="Wu C.I."/>
            <person name="Wu G."/>
            <person name="Yamamoto D."/>
            <person name="Yang H.P."/>
            <person name="Yang S.P."/>
            <person name="Yorke J.A."/>
            <person name="Yoshida K."/>
            <person name="Zdobnov E."/>
            <person name="Zhang P."/>
            <person name="Zhang Y."/>
            <person name="Zimin A.V."/>
            <person name="Baldwin J."/>
            <person name="Abdouelleil A."/>
            <person name="Abdulkadir J."/>
            <person name="Abebe A."/>
            <person name="Abera B."/>
            <person name="Abreu J."/>
            <person name="Acer S.C."/>
            <person name="Aftuck L."/>
            <person name="Alexander A."/>
            <person name="An P."/>
            <person name="Anderson E."/>
            <person name="Anderson S."/>
            <person name="Arachi H."/>
            <person name="Azer M."/>
            <person name="Bachantsang P."/>
            <person name="Barry A."/>
            <person name="Bayul T."/>
            <person name="Berlin A."/>
            <person name="Bessette D."/>
            <person name="Bloom T."/>
            <person name="Blye J."/>
            <person name="Boguslavskiy L."/>
            <person name="Bonnet C."/>
            <person name="Boukhgalter B."/>
            <person name="Bourzgui I."/>
            <person name="Brown A."/>
            <person name="Cahill P."/>
            <person name="Channer S."/>
            <person name="Cheshatsang Y."/>
            <person name="Chuda L."/>
            <person name="Citroen M."/>
            <person name="Collymore A."/>
            <person name="Cooke P."/>
            <person name="Costello M."/>
            <person name="D'Aco K."/>
            <person name="Daza R."/>
            <person name="De Haan G."/>
            <person name="DeGray S."/>
            <person name="DeMaso C."/>
            <person name="Dhargay N."/>
            <person name="Dooley K."/>
            <person name="Dooley E."/>
            <person name="Doricent M."/>
            <person name="Dorje P."/>
            <person name="Dorjee K."/>
            <person name="Dupes A."/>
            <person name="Elong R."/>
            <person name="Falk J."/>
            <person name="Farina A."/>
            <person name="Faro S."/>
            <person name="Ferguson D."/>
            <person name="Fisher S."/>
            <person name="Foley C.D."/>
            <person name="Franke A."/>
            <person name="Friedrich D."/>
            <person name="Gadbois L."/>
            <person name="Gearin G."/>
            <person name="Gearin C.R."/>
            <person name="Giannoukos G."/>
            <person name="Goode T."/>
            <person name="Graham J."/>
            <person name="Grandbois E."/>
            <person name="Grewal S."/>
            <person name="Gyaltsen K."/>
            <person name="Hafez N."/>
            <person name="Hagos B."/>
            <person name="Hall J."/>
            <person name="Henson C."/>
            <person name="Hollinger A."/>
            <person name="Honan T."/>
            <person name="Huard M.D."/>
            <person name="Hughes L."/>
            <person name="Hurhula B."/>
            <person name="Husby M.E."/>
            <person name="Kamat A."/>
            <person name="Kanga B."/>
            <person name="Kashin S."/>
            <person name="Khazanovich D."/>
            <person name="Kisner P."/>
            <person name="Lance K."/>
            <person name="Lara M."/>
            <person name="Lee W."/>
            <person name="Lennon N."/>
            <person name="Letendre F."/>
            <person name="LeVine R."/>
            <person name="Lipovsky A."/>
            <person name="Liu X."/>
            <person name="Liu J."/>
            <person name="Liu S."/>
            <person name="Lokyitsang T."/>
            <person name="Lokyitsang Y."/>
            <person name="Lubonja R."/>
            <person name="Lui A."/>
            <person name="MacDonald P."/>
            <person name="Magnisalis V."/>
            <person name="Maru K."/>
            <person name="Matthews C."/>
            <person name="McCusker W."/>
            <person name="McDonough S."/>
            <person name="Mehta T."/>
            <person name="Meldrim J."/>
            <person name="Meneus L."/>
            <person name="Mihai O."/>
            <person name="Mihalev A."/>
            <person name="Mihova T."/>
            <person name="Mittelman R."/>
            <person name="Mlenga V."/>
            <person name="Montmayeur A."/>
            <person name="Mulrain L."/>
            <person name="Navidi A."/>
            <person name="Naylor J."/>
            <person name="Negash T."/>
            <person name="Nguyen T."/>
            <person name="Nguyen N."/>
            <person name="Nicol R."/>
            <person name="Norbu C."/>
            <person name="Norbu N."/>
            <person name="Novod N."/>
            <person name="O'Neill B."/>
            <person name="Osman S."/>
            <person name="Markiewicz E."/>
            <person name="Oyono O.L."/>
            <person name="Patti C."/>
            <person name="Phunkhang P."/>
            <person name="Pierre F."/>
            <person name="Priest M."/>
            <person name="Raghuraman S."/>
            <person name="Rege F."/>
            <person name="Reyes R."/>
            <person name="Rise C."/>
            <person name="Rogov P."/>
            <person name="Ross K."/>
            <person name="Ryan E."/>
            <person name="Settipalli S."/>
            <person name="Shea T."/>
            <person name="Sherpa N."/>
            <person name="Shi L."/>
            <person name="Shih D."/>
            <person name="Sparrow T."/>
            <person name="Spaulding J."/>
            <person name="Stalker J."/>
            <person name="Stange-Thomann N."/>
            <person name="Stavropoulos S."/>
            <person name="Stone C."/>
            <person name="Strader C."/>
            <person name="Tesfaye S."/>
            <person name="Thomson T."/>
            <person name="Thoulutsang Y."/>
            <person name="Thoulutsang D."/>
            <person name="Topham K."/>
            <person name="Topping I."/>
            <person name="Tsamla T."/>
            <person name="Vassiliev H."/>
            <person name="Vo A."/>
            <person name="Wangchuk T."/>
            <person name="Wangdi T."/>
            <person name="Weiand M."/>
            <person name="Wilkinson J."/>
            <person name="Wilson A."/>
            <person name="Yadav S."/>
            <person name="Young G."/>
            <person name="Yu Q."/>
            <person name="Zembek L."/>
            <person name="Zhong D."/>
            <person name="Zimmer A."/>
            <person name="Zwirko Z."/>
            <person name="Jaffe D.B."/>
            <person name="Alvarez P."/>
            <person name="Brockman W."/>
            <person name="Butler J."/>
            <person name="Chin C."/>
            <person name="Gnerre S."/>
            <person name="Grabherr M."/>
            <person name="Kleber M."/>
            <person name="Mauceli E."/>
            <person name="MacCallum I."/>
        </authorList>
    </citation>
    <scope>NUCLEOTIDE SEQUENCE [LARGE SCALE GENOMIC DNA]</scope>
    <source>
        <strain evidence="2 3">TSC#14021-0224.01</strain>
    </source>
</reference>
<dbReference type="OMA" id="VQQIGDY"/>
<accession>B3NZV2</accession>
<keyword evidence="1" id="KW-0732">Signal</keyword>
<dbReference type="OrthoDB" id="8062986at2759"/>
<feature type="chain" id="PRO_5002795806" evidence="1">
    <location>
        <begin position="20"/>
        <end position="240"/>
    </location>
</feature>
<dbReference type="HOGENOM" id="CLU_1152807_0_0_1"/>
<gene>
    <name evidence="2" type="primary">Dere\GG17464</name>
    <name evidence="2" type="ORF">Dere_GG17464</name>
</gene>
<dbReference type="eggNOG" id="ENOG502TBAC">
    <property type="taxonomic scope" value="Eukaryota"/>
</dbReference>
<evidence type="ECO:0000256" key="1">
    <source>
        <dbReference type="SAM" id="SignalP"/>
    </source>
</evidence>
<keyword evidence="3" id="KW-1185">Reference proteome</keyword>
<protein>
    <submittedName>
        <fullName evidence="2">GG17464</fullName>
    </submittedName>
</protein>
<evidence type="ECO:0000313" key="2">
    <source>
        <dbReference type="EMBL" id="EDV49950.1"/>
    </source>
</evidence>
<dbReference type="PhylomeDB" id="B3NZV2"/>
<sequence>MMSQTLGVLALLLLTLADCQEIRYESTMETETTNYGPVSMVVDNLAEIAVNVSDSTTIQLEEKINRTRQNIAGNIEVLTANAMAQLSDVIYETNQLVVSNPDCNPAWSLDELNENVTHQLAGCTDDLGSLLEDFRLEGQLALARVQEFVQQIAQLPAKCQMLGASPLNPLAPAGGSVCFINAMAEINLGMAQSMHNASLLLVQSHQTAEDQVELAQQCSAMVVQQIGDYLREEQDQCRQS</sequence>
<dbReference type="KEGG" id="der:6552919"/>
<name>B3NZV2_DROER</name>
<organism evidence="2 3">
    <name type="scientific">Drosophila erecta</name>
    <name type="common">Fruit fly</name>
    <dbReference type="NCBI Taxonomy" id="7220"/>
    <lineage>
        <taxon>Eukaryota</taxon>
        <taxon>Metazoa</taxon>
        <taxon>Ecdysozoa</taxon>
        <taxon>Arthropoda</taxon>
        <taxon>Hexapoda</taxon>
        <taxon>Insecta</taxon>
        <taxon>Pterygota</taxon>
        <taxon>Neoptera</taxon>
        <taxon>Endopterygota</taxon>
        <taxon>Diptera</taxon>
        <taxon>Brachycera</taxon>
        <taxon>Muscomorpha</taxon>
        <taxon>Ephydroidea</taxon>
        <taxon>Drosophilidae</taxon>
        <taxon>Drosophila</taxon>
        <taxon>Sophophora</taxon>
    </lineage>
</organism>
<dbReference type="EMBL" id="CH954181">
    <property type="protein sequence ID" value="EDV49950.1"/>
    <property type="molecule type" value="Genomic_DNA"/>
</dbReference>
<dbReference type="Proteomes" id="UP000008711">
    <property type="component" value="Unassembled WGS sequence"/>
</dbReference>
<evidence type="ECO:0000313" key="3">
    <source>
        <dbReference type="Proteomes" id="UP000008711"/>
    </source>
</evidence>
<dbReference type="AlphaFoldDB" id="B3NZV2"/>
<proteinExistence type="predicted"/>
<feature type="signal peptide" evidence="1">
    <location>
        <begin position="1"/>
        <end position="19"/>
    </location>
</feature>